<dbReference type="PANTHER" id="PTHR32194">
    <property type="entry name" value="METALLOPROTEASE TLDD"/>
    <property type="match status" value="1"/>
</dbReference>
<dbReference type="PROSITE" id="PS51476">
    <property type="entry name" value="PROTEASOME_BETA_2"/>
    <property type="match status" value="1"/>
</dbReference>
<protein>
    <recommendedName>
        <fullName evidence="9">Proteasome subunit beta</fullName>
        <ecNumber evidence="9">3.4.25.1</ecNumber>
    </recommendedName>
    <alternativeName>
        <fullName evidence="9">20S proteasome beta subunit</fullName>
    </alternativeName>
    <alternativeName>
        <fullName evidence="9">Proteasome core protein PsmB</fullName>
    </alternativeName>
</protein>
<keyword evidence="6 9" id="KW-0068">Autocatalytic cleavage</keyword>
<evidence type="ECO:0000313" key="12">
    <source>
        <dbReference type="Proteomes" id="UP000646946"/>
    </source>
</evidence>
<dbReference type="SUPFAM" id="SSF56235">
    <property type="entry name" value="N-terminal nucleophile aminohydrolases (Ntn hydrolases)"/>
    <property type="match status" value="1"/>
</dbReference>
<evidence type="ECO:0000256" key="6">
    <source>
        <dbReference type="ARBA" id="ARBA00022813"/>
    </source>
</evidence>
<comment type="function">
    <text evidence="9">Component of the proteasome core, a large protease complex with broad specificity involved in protein degradation.</text>
</comment>
<dbReference type="Proteomes" id="UP000646946">
    <property type="component" value="Unassembled WGS sequence"/>
</dbReference>
<evidence type="ECO:0000256" key="9">
    <source>
        <dbReference type="HAMAP-Rule" id="MF_02113"/>
    </source>
</evidence>
<evidence type="ECO:0000313" key="11">
    <source>
        <dbReference type="EMBL" id="HIK00615.1"/>
    </source>
</evidence>
<name>A0A832V5H2_9ARCH</name>
<dbReference type="InterPro" id="IPR019983">
    <property type="entry name" value="Pept_T1A_Psome_bsu_arc"/>
</dbReference>
<keyword evidence="12" id="KW-1185">Reference proteome</keyword>
<evidence type="ECO:0000256" key="4">
    <source>
        <dbReference type="ARBA" id="ARBA00022698"/>
    </source>
</evidence>
<evidence type="ECO:0000256" key="8">
    <source>
        <dbReference type="ARBA" id="ARBA00023145"/>
    </source>
</evidence>
<comment type="subunit">
    <text evidence="9">The 20S proteasome core is composed of 14 alpha and 14 beta subunits that assemble into four stacked heptameric rings, resulting in a barrel-shaped structure. The two inner rings, each composed of seven catalytic beta subunits, are sandwiched by two outer rings, each composed of seven alpha subunits. The catalytic chamber with the active sites is on the inside of the barrel. Has a gated structure, the ends of the cylinder being occluded by the N-termini of the alpha-subunits. Is capped at one or both ends by the proteasome regulatory ATPase, PAN.</text>
</comment>
<evidence type="ECO:0000256" key="10">
    <source>
        <dbReference type="PIRSR" id="PIRSR600243-1"/>
    </source>
</evidence>
<sequence length="218" mass="23723">MADDKTLSHEQVEKYLKGTTTVGIVCKDGVVLASDSRATMGYLISDKEAQKIFQIDDKVAITTAGLVGDNQSLVRIMRAQLALARMEEKPLTIKATSTLLANILHSRRYYPFLAQLIVGGFDTEGHIFELDPVGGMSGKKVSSTGSGSPVAYGAMETAYRENMTVQDGIELVTRAIYSARERNAGTGNKIEVVTITDKGFKKLTEDQVKKTIETLKAQ</sequence>
<dbReference type="InterPro" id="IPR016050">
    <property type="entry name" value="Proteasome_bsu_CS"/>
</dbReference>
<dbReference type="InterPro" id="IPR001353">
    <property type="entry name" value="Proteasome_sua/b"/>
</dbReference>
<dbReference type="EMBL" id="DVAB01000029">
    <property type="protein sequence ID" value="HIK00615.1"/>
    <property type="molecule type" value="Genomic_DNA"/>
</dbReference>
<keyword evidence="2 9" id="KW-0963">Cytoplasm</keyword>
<dbReference type="NCBIfam" id="TIGR03634">
    <property type="entry name" value="arc_protsome_B"/>
    <property type="match status" value="1"/>
</dbReference>
<keyword evidence="4 9" id="KW-0888">Threonine protease</keyword>
<dbReference type="InterPro" id="IPR023333">
    <property type="entry name" value="Proteasome_suB-type"/>
</dbReference>
<dbReference type="PROSITE" id="PS00854">
    <property type="entry name" value="PROTEASOME_BETA_1"/>
    <property type="match status" value="1"/>
</dbReference>
<dbReference type="Gene3D" id="3.60.20.10">
    <property type="entry name" value="Glutamine Phosphoribosylpyrophosphate, subunit 1, domain 1"/>
    <property type="match status" value="1"/>
</dbReference>
<comment type="catalytic activity">
    <reaction evidence="1 9">
        <text>Cleavage of peptide bonds with very broad specificity.</text>
        <dbReference type="EC" id="3.4.25.1"/>
    </reaction>
</comment>
<dbReference type="InterPro" id="IPR029055">
    <property type="entry name" value="Ntn_hydrolases_N"/>
</dbReference>
<dbReference type="PRINTS" id="PR00141">
    <property type="entry name" value="PROTEASOME"/>
</dbReference>
<dbReference type="HAMAP" id="MF_02113_A">
    <property type="entry name" value="Proteasome_B_A"/>
    <property type="match status" value="1"/>
</dbReference>
<evidence type="ECO:0000256" key="5">
    <source>
        <dbReference type="ARBA" id="ARBA00022801"/>
    </source>
</evidence>
<comment type="subcellular location">
    <subcellularLocation>
        <location evidence="9">Cytoplasm</location>
    </subcellularLocation>
</comment>
<dbReference type="GO" id="GO:0019774">
    <property type="term" value="C:proteasome core complex, beta-subunit complex"/>
    <property type="evidence" value="ECO:0007669"/>
    <property type="project" value="UniProtKB-UniRule"/>
</dbReference>
<dbReference type="FunFam" id="3.60.20.10:FF:000049">
    <property type="entry name" value="Proteasome subunit beta"/>
    <property type="match status" value="1"/>
</dbReference>
<keyword evidence="3 9" id="KW-0645">Protease</keyword>
<gene>
    <name evidence="9 11" type="primary">psmB</name>
    <name evidence="11" type="ORF">H1016_03680</name>
</gene>
<feature type="chain" id="PRO_5033169229" description="Proteasome subunit beta" evidence="9">
    <location>
        <begin position="19"/>
        <end position="218"/>
    </location>
</feature>
<dbReference type="GO" id="GO:0010498">
    <property type="term" value="P:proteasomal protein catabolic process"/>
    <property type="evidence" value="ECO:0007669"/>
    <property type="project" value="UniProtKB-UniRule"/>
</dbReference>
<reference evidence="11 12" key="1">
    <citation type="journal article" name="Nat. Commun.">
        <title>Undinarchaeota illuminate DPANN phylogeny and the impact of gene transfer on archaeal evolution.</title>
        <authorList>
            <person name="Dombrowski N."/>
            <person name="Williams T.A."/>
            <person name="Sun J."/>
            <person name="Woodcroft B.J."/>
            <person name="Lee J.H."/>
            <person name="Minh B.Q."/>
            <person name="Rinke C."/>
            <person name="Spang A."/>
        </authorList>
    </citation>
    <scope>NUCLEOTIDE SEQUENCE [LARGE SCALE GENOMIC DNA]</scope>
    <source>
        <strain evidence="11">MAG_bin1129</strain>
    </source>
</reference>
<comment type="caution">
    <text evidence="11">The sequence shown here is derived from an EMBL/GenBank/DDBJ whole genome shotgun (WGS) entry which is preliminary data.</text>
</comment>
<evidence type="ECO:0000256" key="7">
    <source>
        <dbReference type="ARBA" id="ARBA00022942"/>
    </source>
</evidence>
<accession>A0A832V5H2</accession>
<keyword evidence="7 9" id="KW-0647">Proteasome</keyword>
<dbReference type="GO" id="GO:0005737">
    <property type="term" value="C:cytoplasm"/>
    <property type="evidence" value="ECO:0007669"/>
    <property type="project" value="UniProtKB-SubCell"/>
</dbReference>
<evidence type="ECO:0000256" key="1">
    <source>
        <dbReference type="ARBA" id="ARBA00001198"/>
    </source>
</evidence>
<feature type="active site" description="Nucleophile" evidence="9 10">
    <location>
        <position position="19"/>
    </location>
</feature>
<comment type="similarity">
    <text evidence="9">Belongs to the peptidase T1B family.</text>
</comment>
<dbReference type="EC" id="3.4.25.1" evidence="9"/>
<dbReference type="GO" id="GO:0004298">
    <property type="term" value="F:threonine-type endopeptidase activity"/>
    <property type="evidence" value="ECO:0007669"/>
    <property type="project" value="UniProtKB-UniRule"/>
</dbReference>
<keyword evidence="5 9" id="KW-0378">Hydrolase</keyword>
<dbReference type="Pfam" id="PF00227">
    <property type="entry name" value="Proteasome"/>
    <property type="match status" value="1"/>
</dbReference>
<keyword evidence="8 9" id="KW-0865">Zymogen</keyword>
<evidence type="ECO:0000256" key="2">
    <source>
        <dbReference type="ARBA" id="ARBA00022490"/>
    </source>
</evidence>
<organism evidence="11 12">
    <name type="scientific">Candidatus Naiadarchaeum limnaeum</name>
    <dbReference type="NCBI Taxonomy" id="2756139"/>
    <lineage>
        <taxon>Archaea</taxon>
        <taxon>Candidatus Undinarchaeota</taxon>
        <taxon>Candidatus Undinarchaeia</taxon>
        <taxon>Candidatus Naiadarchaeales</taxon>
        <taxon>Candidatus Naiadarchaeaceae</taxon>
        <taxon>Candidatus Naiadarchaeum</taxon>
    </lineage>
</organism>
<evidence type="ECO:0000256" key="3">
    <source>
        <dbReference type="ARBA" id="ARBA00022670"/>
    </source>
</evidence>
<dbReference type="AlphaFoldDB" id="A0A832V5H2"/>
<feature type="propeptide" id="PRO_5033169228" description="Removed in mature form; by autocatalysis" evidence="9">
    <location>
        <begin position="1"/>
        <end position="18"/>
    </location>
</feature>
<dbReference type="PANTHER" id="PTHR32194:SF0">
    <property type="entry name" value="ATP-DEPENDENT PROTEASE SUBUNIT HSLV"/>
    <property type="match status" value="1"/>
</dbReference>
<dbReference type="InterPro" id="IPR000243">
    <property type="entry name" value="Pept_T1A_subB"/>
</dbReference>
<proteinExistence type="inferred from homology"/>
<comment type="activity regulation">
    <text evidence="9">The formation of the proteasomal ATPase PAN-20S proteasome complex, via the docking of the C-termini of PAN into the intersubunit pockets in the alpha-rings, triggers opening of the gate for substrate entry. Interconversion between the open-gate and close-gate conformations leads to a dynamic regulation of the 20S proteasome proteolysis activity.</text>
</comment>